<evidence type="ECO:0000313" key="2">
    <source>
        <dbReference type="EMBL" id="KAK3674667.1"/>
    </source>
</evidence>
<sequence>MFFVQTLLATLATASALAPPSLPPTSITSLDQTNLTTQATYYQGGAPSAACGLPVSSGVLVPNTCHQALVYGIGVQQLEDYKCTYTIYQGSKNCGDDATGVTNVTVPKGMDSTCVDAGVYDGGNLVHGLTFSYAV</sequence>
<organism evidence="2 3">
    <name type="scientific">Recurvomyces mirabilis</name>
    <dbReference type="NCBI Taxonomy" id="574656"/>
    <lineage>
        <taxon>Eukaryota</taxon>
        <taxon>Fungi</taxon>
        <taxon>Dikarya</taxon>
        <taxon>Ascomycota</taxon>
        <taxon>Pezizomycotina</taxon>
        <taxon>Dothideomycetes</taxon>
        <taxon>Dothideomycetidae</taxon>
        <taxon>Mycosphaerellales</taxon>
        <taxon>Teratosphaeriaceae</taxon>
        <taxon>Recurvomyces</taxon>
    </lineage>
</organism>
<name>A0AAE1C1Q4_9PEZI</name>
<comment type="caution">
    <text evidence="2">The sequence shown here is derived from an EMBL/GenBank/DDBJ whole genome shotgun (WGS) entry which is preliminary data.</text>
</comment>
<gene>
    <name evidence="2" type="ORF">LTR78_005389</name>
</gene>
<dbReference type="AlphaFoldDB" id="A0AAE1C1Q4"/>
<reference evidence="2" key="1">
    <citation type="submission" date="2023-07" db="EMBL/GenBank/DDBJ databases">
        <title>Black Yeasts Isolated from many extreme environments.</title>
        <authorList>
            <person name="Coleine C."/>
            <person name="Stajich J.E."/>
            <person name="Selbmann L."/>
        </authorList>
    </citation>
    <scope>NUCLEOTIDE SEQUENCE</scope>
    <source>
        <strain evidence="2">CCFEE 5485</strain>
    </source>
</reference>
<protein>
    <submittedName>
        <fullName evidence="2">Uncharacterized protein</fullName>
    </submittedName>
</protein>
<proteinExistence type="predicted"/>
<accession>A0AAE1C1Q4</accession>
<keyword evidence="3" id="KW-1185">Reference proteome</keyword>
<dbReference type="Proteomes" id="UP001274830">
    <property type="component" value="Unassembled WGS sequence"/>
</dbReference>
<feature type="signal peptide" evidence="1">
    <location>
        <begin position="1"/>
        <end position="16"/>
    </location>
</feature>
<feature type="chain" id="PRO_5042088203" evidence="1">
    <location>
        <begin position="17"/>
        <end position="135"/>
    </location>
</feature>
<evidence type="ECO:0000313" key="3">
    <source>
        <dbReference type="Proteomes" id="UP001274830"/>
    </source>
</evidence>
<keyword evidence="1" id="KW-0732">Signal</keyword>
<dbReference type="EMBL" id="JAUTXT010000018">
    <property type="protein sequence ID" value="KAK3674667.1"/>
    <property type="molecule type" value="Genomic_DNA"/>
</dbReference>
<evidence type="ECO:0000256" key="1">
    <source>
        <dbReference type="SAM" id="SignalP"/>
    </source>
</evidence>